<dbReference type="EMBL" id="JABEZZ010000005">
    <property type="protein sequence ID" value="MBA0586746.1"/>
    <property type="molecule type" value="Genomic_DNA"/>
</dbReference>
<sequence length="17" mass="1772">MAAPPHGPYTATNLSFP</sequence>
<dbReference type="Proteomes" id="UP000593578">
    <property type="component" value="Unassembled WGS sequence"/>
</dbReference>
<evidence type="ECO:0000313" key="1">
    <source>
        <dbReference type="EMBL" id="MBA0586746.1"/>
    </source>
</evidence>
<proteinExistence type="predicted"/>
<dbReference type="AlphaFoldDB" id="A0A7J8PC72"/>
<evidence type="ECO:0000313" key="2">
    <source>
        <dbReference type="Proteomes" id="UP000593578"/>
    </source>
</evidence>
<comment type="caution">
    <text evidence="1">The sequence shown here is derived from an EMBL/GenBank/DDBJ whole genome shotgun (WGS) entry which is preliminary data.</text>
</comment>
<name>A0A7J8PC72_GOSRA</name>
<gene>
    <name evidence="1" type="ORF">Gorai_017474</name>
</gene>
<accession>A0A7J8PC72</accession>
<protein>
    <submittedName>
        <fullName evidence="1">Uncharacterized protein</fullName>
    </submittedName>
</protein>
<reference evidence="1 2" key="1">
    <citation type="journal article" date="2019" name="Genome Biol. Evol.">
        <title>Insights into the evolution of the New World diploid cottons (Gossypium, subgenus Houzingenia) based on genome sequencing.</title>
        <authorList>
            <person name="Grover C.E."/>
            <person name="Arick M.A. 2nd"/>
            <person name="Thrash A."/>
            <person name="Conover J.L."/>
            <person name="Sanders W.S."/>
            <person name="Peterson D.G."/>
            <person name="Frelichowski J.E."/>
            <person name="Scheffler J.A."/>
            <person name="Scheffler B.E."/>
            <person name="Wendel J.F."/>
        </authorList>
    </citation>
    <scope>NUCLEOTIDE SEQUENCE [LARGE SCALE GENOMIC DNA]</scope>
    <source>
        <strain evidence="1">8</strain>
        <tissue evidence="1">Leaf</tissue>
    </source>
</reference>
<organism evidence="1 2">
    <name type="scientific">Gossypium raimondii</name>
    <name type="common">Peruvian cotton</name>
    <name type="synonym">Gossypium klotzschianum subsp. raimondii</name>
    <dbReference type="NCBI Taxonomy" id="29730"/>
    <lineage>
        <taxon>Eukaryota</taxon>
        <taxon>Viridiplantae</taxon>
        <taxon>Streptophyta</taxon>
        <taxon>Embryophyta</taxon>
        <taxon>Tracheophyta</taxon>
        <taxon>Spermatophyta</taxon>
        <taxon>Magnoliopsida</taxon>
        <taxon>eudicotyledons</taxon>
        <taxon>Gunneridae</taxon>
        <taxon>Pentapetalae</taxon>
        <taxon>rosids</taxon>
        <taxon>malvids</taxon>
        <taxon>Malvales</taxon>
        <taxon>Malvaceae</taxon>
        <taxon>Malvoideae</taxon>
        <taxon>Gossypium</taxon>
    </lineage>
</organism>